<dbReference type="InterPro" id="IPR015797">
    <property type="entry name" value="NUDIX_hydrolase-like_dom_sf"/>
</dbReference>
<name>A0A1Y2BT75_9FUNG</name>
<evidence type="ECO:0008006" key="3">
    <source>
        <dbReference type="Google" id="ProtNLM"/>
    </source>
</evidence>
<dbReference type="EMBL" id="MCGO01000047">
    <property type="protein sequence ID" value="ORY37943.1"/>
    <property type="molecule type" value="Genomic_DNA"/>
</dbReference>
<dbReference type="Proteomes" id="UP000193642">
    <property type="component" value="Unassembled WGS sequence"/>
</dbReference>
<keyword evidence="2" id="KW-1185">Reference proteome</keyword>
<evidence type="ECO:0000313" key="1">
    <source>
        <dbReference type="EMBL" id="ORY37943.1"/>
    </source>
</evidence>
<dbReference type="AlphaFoldDB" id="A0A1Y2BT75"/>
<dbReference type="Gene3D" id="3.90.79.10">
    <property type="entry name" value="Nucleoside Triphosphate Pyrophosphohydrolase"/>
    <property type="match status" value="1"/>
</dbReference>
<gene>
    <name evidence="1" type="ORF">BCR33DRAFT_854402</name>
</gene>
<protein>
    <recommendedName>
        <fullName evidence="3">Nudix hydrolase domain-containing protein</fullName>
    </recommendedName>
</protein>
<dbReference type="SUPFAM" id="SSF55811">
    <property type="entry name" value="Nudix"/>
    <property type="match status" value="1"/>
</dbReference>
<dbReference type="OrthoDB" id="2120250at2759"/>
<reference evidence="1 2" key="1">
    <citation type="submission" date="2016-07" db="EMBL/GenBank/DDBJ databases">
        <title>Pervasive Adenine N6-methylation of Active Genes in Fungi.</title>
        <authorList>
            <consortium name="DOE Joint Genome Institute"/>
            <person name="Mondo S.J."/>
            <person name="Dannebaum R.O."/>
            <person name="Kuo R.C."/>
            <person name="Labutti K."/>
            <person name="Haridas S."/>
            <person name="Kuo A."/>
            <person name="Salamov A."/>
            <person name="Ahrendt S.R."/>
            <person name="Lipzen A."/>
            <person name="Sullivan W."/>
            <person name="Andreopoulos W.B."/>
            <person name="Clum A."/>
            <person name="Lindquist E."/>
            <person name="Daum C."/>
            <person name="Ramamoorthy G.K."/>
            <person name="Gryganskyi A."/>
            <person name="Culley D."/>
            <person name="Magnuson J.K."/>
            <person name="James T.Y."/>
            <person name="O'Malley M.A."/>
            <person name="Stajich J.E."/>
            <person name="Spatafora J.W."/>
            <person name="Visel A."/>
            <person name="Grigoriev I.V."/>
        </authorList>
    </citation>
    <scope>NUCLEOTIDE SEQUENCE [LARGE SCALE GENOMIC DNA]</scope>
    <source>
        <strain evidence="1 2">JEL800</strain>
    </source>
</reference>
<accession>A0A1Y2BT75</accession>
<evidence type="ECO:0000313" key="2">
    <source>
        <dbReference type="Proteomes" id="UP000193642"/>
    </source>
</evidence>
<organism evidence="1 2">
    <name type="scientific">Rhizoclosmatium globosum</name>
    <dbReference type="NCBI Taxonomy" id="329046"/>
    <lineage>
        <taxon>Eukaryota</taxon>
        <taxon>Fungi</taxon>
        <taxon>Fungi incertae sedis</taxon>
        <taxon>Chytridiomycota</taxon>
        <taxon>Chytridiomycota incertae sedis</taxon>
        <taxon>Chytridiomycetes</taxon>
        <taxon>Chytridiales</taxon>
        <taxon>Chytriomycetaceae</taxon>
        <taxon>Rhizoclosmatium</taxon>
    </lineage>
</organism>
<sequence length="315" mass="35815">MNAAIVSAVRQKALVHATSIKNRGQLNAKFYYFTPDLKMVTNSTATLSDTSSTKYFTIASDMIVFSPSQSHVLMIFRCPHNKTGSNTCASNVLDQASFQYKGCLATPGGFFDANEDRRTDGNPDFKHSATRELNEECSKLFDNENIKYTDIQFLSAEFNNYRDIRWFTSTNYVPTLATQFTTKLIGPANHLPNVKGSDDACGNAYWIDVRIVASVYAQYHKVFDAFDQVETKFDEAKFDQFVKTHFPLNPTTGLPRNKLRDENNLLKNVKPDQYVIDFDPSVDYHYSDFAFDHCHNIVKAQKKFAKKESKDCTIL</sequence>
<proteinExistence type="predicted"/>
<comment type="caution">
    <text evidence="1">The sequence shown here is derived from an EMBL/GenBank/DDBJ whole genome shotgun (WGS) entry which is preliminary data.</text>
</comment>